<dbReference type="PANTHER" id="PTHR15503">
    <property type="entry name" value="LDOC1 RELATED"/>
    <property type="match status" value="1"/>
</dbReference>
<dbReference type="SUPFAM" id="SSF56672">
    <property type="entry name" value="DNA/RNA polymerases"/>
    <property type="match status" value="1"/>
</dbReference>
<reference evidence="1" key="1">
    <citation type="submission" date="2023-03" db="EMBL/GenBank/DDBJ databases">
        <title>Chromosome-scale reference genome and RAD-based genetic map of yellow starthistle (Centaurea solstitialis) reveal putative structural variation and QTLs associated with invader traits.</title>
        <authorList>
            <person name="Reatini B."/>
            <person name="Cang F.A."/>
            <person name="Jiang Q."/>
            <person name="Mckibben M.T.W."/>
            <person name="Barker M.S."/>
            <person name="Rieseberg L.H."/>
            <person name="Dlugosch K.M."/>
        </authorList>
    </citation>
    <scope>NUCLEOTIDE SEQUENCE</scope>
    <source>
        <strain evidence="1">CAN-66</strain>
        <tissue evidence="1">Leaf</tissue>
    </source>
</reference>
<keyword evidence="2" id="KW-1185">Reference proteome</keyword>
<dbReference type="InterPro" id="IPR032567">
    <property type="entry name" value="RTL1-rel"/>
</dbReference>
<evidence type="ECO:0000313" key="1">
    <source>
        <dbReference type="EMBL" id="KAJ9545542.1"/>
    </source>
</evidence>
<evidence type="ECO:0000313" key="2">
    <source>
        <dbReference type="Proteomes" id="UP001172457"/>
    </source>
</evidence>
<name>A0AA38W1J0_9ASTR</name>
<dbReference type="PANTHER" id="PTHR15503:SF45">
    <property type="entry name" value="RNA-DIRECTED DNA POLYMERASE HOMOLOG"/>
    <property type="match status" value="1"/>
</dbReference>
<proteinExistence type="predicted"/>
<comment type="caution">
    <text evidence="1">The sequence shown here is derived from an EMBL/GenBank/DDBJ whole genome shotgun (WGS) entry which is preliminary data.</text>
</comment>
<dbReference type="Gene3D" id="3.10.10.10">
    <property type="entry name" value="HIV Type 1 Reverse Transcriptase, subunit A, domain 1"/>
    <property type="match status" value="1"/>
</dbReference>
<dbReference type="InterPro" id="IPR043502">
    <property type="entry name" value="DNA/RNA_pol_sf"/>
</dbReference>
<gene>
    <name evidence="1" type="ORF">OSB04_025249</name>
</gene>
<protein>
    <recommendedName>
        <fullName evidence="3">Reverse transcriptase domain-containing protein</fullName>
    </recommendedName>
</protein>
<dbReference type="Proteomes" id="UP001172457">
    <property type="component" value="Chromosome 6"/>
</dbReference>
<organism evidence="1 2">
    <name type="scientific">Centaurea solstitialis</name>
    <name type="common">yellow star-thistle</name>
    <dbReference type="NCBI Taxonomy" id="347529"/>
    <lineage>
        <taxon>Eukaryota</taxon>
        <taxon>Viridiplantae</taxon>
        <taxon>Streptophyta</taxon>
        <taxon>Embryophyta</taxon>
        <taxon>Tracheophyta</taxon>
        <taxon>Spermatophyta</taxon>
        <taxon>Magnoliopsida</taxon>
        <taxon>eudicotyledons</taxon>
        <taxon>Gunneridae</taxon>
        <taxon>Pentapetalae</taxon>
        <taxon>asterids</taxon>
        <taxon>campanulids</taxon>
        <taxon>Asterales</taxon>
        <taxon>Asteraceae</taxon>
        <taxon>Carduoideae</taxon>
        <taxon>Cardueae</taxon>
        <taxon>Centaureinae</taxon>
        <taxon>Centaurea</taxon>
    </lineage>
</organism>
<accession>A0AA38W1J0</accession>
<dbReference type="EMBL" id="JARYMX010000006">
    <property type="protein sequence ID" value="KAJ9545542.1"/>
    <property type="molecule type" value="Genomic_DNA"/>
</dbReference>
<dbReference type="AlphaFoldDB" id="A0AA38W1J0"/>
<evidence type="ECO:0008006" key="3">
    <source>
        <dbReference type="Google" id="ProtNLM"/>
    </source>
</evidence>
<sequence>MCTLAKARKHVLHGGSIYPTNVVDSRDEARKRQEEFWIDLVPGAAPVAKAPYRLAPSKMQELSEQLEERLDKGFIRPSTSPWGAPIMFMEKNGSMLITPKLYMFWLSLIDLEAVERKSTKKGEKT</sequence>